<accession>A0ACA9QDW2</accession>
<protein>
    <submittedName>
        <fullName evidence="1">4304_t:CDS:1</fullName>
    </submittedName>
</protein>
<dbReference type="Proteomes" id="UP000789366">
    <property type="component" value="Unassembled WGS sequence"/>
</dbReference>
<comment type="caution">
    <text evidence="1">The sequence shown here is derived from an EMBL/GenBank/DDBJ whole genome shotgun (WGS) entry which is preliminary data.</text>
</comment>
<proteinExistence type="predicted"/>
<dbReference type="EMBL" id="CAJVPW010037972">
    <property type="protein sequence ID" value="CAG8741151.1"/>
    <property type="molecule type" value="Genomic_DNA"/>
</dbReference>
<name>A0ACA9QDW2_9GLOM</name>
<evidence type="ECO:0000313" key="1">
    <source>
        <dbReference type="EMBL" id="CAG8741151.1"/>
    </source>
</evidence>
<evidence type="ECO:0000313" key="2">
    <source>
        <dbReference type="Proteomes" id="UP000789366"/>
    </source>
</evidence>
<organism evidence="1 2">
    <name type="scientific">Cetraspora pellucida</name>
    <dbReference type="NCBI Taxonomy" id="1433469"/>
    <lineage>
        <taxon>Eukaryota</taxon>
        <taxon>Fungi</taxon>
        <taxon>Fungi incertae sedis</taxon>
        <taxon>Mucoromycota</taxon>
        <taxon>Glomeromycotina</taxon>
        <taxon>Glomeromycetes</taxon>
        <taxon>Diversisporales</taxon>
        <taxon>Gigasporaceae</taxon>
        <taxon>Cetraspora</taxon>
    </lineage>
</organism>
<sequence length="80" mass="9377">IEKQQIIQNLRNELEEIKEVTLELNNLPLSNLETSICSHKEYLQQCQMKRKKEVSNVQILDEVSNYLLLPLALETENPLK</sequence>
<gene>
    <name evidence="1" type="ORF">SPELUC_LOCUS13815</name>
</gene>
<keyword evidence="2" id="KW-1185">Reference proteome</keyword>
<reference evidence="1" key="1">
    <citation type="submission" date="2021-06" db="EMBL/GenBank/DDBJ databases">
        <authorList>
            <person name="Kallberg Y."/>
            <person name="Tangrot J."/>
            <person name="Rosling A."/>
        </authorList>
    </citation>
    <scope>NUCLEOTIDE SEQUENCE</scope>
    <source>
        <strain evidence="1">28 12/20/2015</strain>
    </source>
</reference>
<feature type="non-terminal residue" evidence="1">
    <location>
        <position position="1"/>
    </location>
</feature>